<dbReference type="InterPro" id="IPR010394">
    <property type="entry name" value="5-nucleotidase"/>
</dbReference>
<dbReference type="PANTHER" id="PTHR31367">
    <property type="entry name" value="CYTOSOLIC 5'-NUCLEOTIDASE 1 FAMILY MEMBER"/>
    <property type="match status" value="1"/>
</dbReference>
<dbReference type="Proteomes" id="UP000334380">
    <property type="component" value="Unassembled WGS sequence"/>
</dbReference>
<dbReference type="GO" id="GO:0009117">
    <property type="term" value="P:nucleotide metabolic process"/>
    <property type="evidence" value="ECO:0007669"/>
    <property type="project" value="InterPro"/>
</dbReference>
<name>A0A5E4SEQ8_9BURK</name>
<protein>
    <submittedName>
        <fullName evidence="1">5'-nucleotidase</fullName>
    </submittedName>
</protein>
<dbReference type="GO" id="GO:0005737">
    <property type="term" value="C:cytoplasm"/>
    <property type="evidence" value="ECO:0007669"/>
    <property type="project" value="InterPro"/>
</dbReference>
<dbReference type="GO" id="GO:0000287">
    <property type="term" value="F:magnesium ion binding"/>
    <property type="evidence" value="ECO:0007669"/>
    <property type="project" value="InterPro"/>
</dbReference>
<organism evidence="1 2">
    <name type="scientific">Pandoraea terrigena</name>
    <dbReference type="NCBI Taxonomy" id="2508292"/>
    <lineage>
        <taxon>Bacteria</taxon>
        <taxon>Pseudomonadati</taxon>
        <taxon>Pseudomonadota</taxon>
        <taxon>Betaproteobacteria</taxon>
        <taxon>Burkholderiales</taxon>
        <taxon>Burkholderiaceae</taxon>
        <taxon>Pandoraea</taxon>
    </lineage>
</organism>
<evidence type="ECO:0000313" key="1">
    <source>
        <dbReference type="EMBL" id="VVD74376.1"/>
    </source>
</evidence>
<reference evidence="1 2" key="1">
    <citation type="submission" date="2019-08" db="EMBL/GenBank/DDBJ databases">
        <authorList>
            <person name="Peeters C."/>
        </authorList>
    </citation>
    <scope>NUCLEOTIDE SEQUENCE [LARGE SCALE GENOMIC DNA]</scope>
    <source>
        <strain evidence="1 2">LMG 31013</strain>
    </source>
</reference>
<proteinExistence type="predicted"/>
<accession>A0A5E4SEQ8</accession>
<dbReference type="GO" id="GO:0000166">
    <property type="term" value="F:nucleotide binding"/>
    <property type="evidence" value="ECO:0007669"/>
    <property type="project" value="InterPro"/>
</dbReference>
<evidence type="ECO:0000313" key="2">
    <source>
        <dbReference type="Proteomes" id="UP000334380"/>
    </source>
</evidence>
<dbReference type="AlphaFoldDB" id="A0A5E4SEQ8"/>
<dbReference type="Pfam" id="PF06189">
    <property type="entry name" value="5-nucleotidase"/>
    <property type="match status" value="1"/>
</dbReference>
<gene>
    <name evidence="1" type="ORF">PTE31013_00792</name>
</gene>
<dbReference type="PANTHER" id="PTHR31367:SF5">
    <property type="entry name" value="CYTOSOLIC 5'-NUCLEOTIDASE 1A"/>
    <property type="match status" value="1"/>
</dbReference>
<dbReference type="GO" id="GO:0008253">
    <property type="term" value="F:5'-nucleotidase activity"/>
    <property type="evidence" value="ECO:0007669"/>
    <property type="project" value="InterPro"/>
</dbReference>
<keyword evidence="2" id="KW-1185">Reference proteome</keyword>
<dbReference type="OrthoDB" id="9778569at2"/>
<dbReference type="EMBL" id="CABPRU010000001">
    <property type="protein sequence ID" value="VVD74376.1"/>
    <property type="molecule type" value="Genomic_DNA"/>
</dbReference>
<dbReference type="RefSeq" id="WP_150611483.1">
    <property type="nucleotide sequence ID" value="NZ_CABPRU010000001.1"/>
</dbReference>
<sequence length="310" mass="34592">MPITLENKLVVAISSRALFDFEEENRVYEAGVTGGDDQSYRRYQLERLDVPARVGVAFPLVQKLLAFNQGNEIDSHRVEVVVLSRNDPVSGMRVFRSARQVDLKIERGVFTRGRDPFGYLNALGAHLFLSANERDVRSALVAGFPAARVYPDSAKTAELHPDEIRIAFDGDAVLFSDEAERVFQRNGLDAFQQHETERAATPLPPGPFKPLLQALHRLQRLAGHAVPVKIRTALVTARSAPAHERAIRTLMDWKIDIDEAMFLGGLDKGAFLREFEPDFFFDDQTRHCESAARVSPTGHVISGIANHDHA</sequence>